<dbReference type="InterPro" id="IPR045086">
    <property type="entry name" value="OBG_GTPase"/>
</dbReference>
<evidence type="ECO:0000313" key="3">
    <source>
        <dbReference type="EMBL" id="CDI87516.1"/>
    </source>
</evidence>
<dbReference type="PROSITE" id="PS51883">
    <property type="entry name" value="OBG"/>
    <property type="match status" value="1"/>
</dbReference>
<dbReference type="InterPro" id="IPR036726">
    <property type="entry name" value="GTP1_OBG_dom_sf"/>
</dbReference>
<dbReference type="AlphaFoldDB" id="U6H4N7"/>
<evidence type="ECO:0000259" key="2">
    <source>
        <dbReference type="PROSITE" id="PS51883"/>
    </source>
</evidence>
<dbReference type="EMBL" id="HG697673">
    <property type="protein sequence ID" value="CDI87516.1"/>
    <property type="molecule type" value="Genomic_DNA"/>
</dbReference>
<feature type="region of interest" description="Disordered" evidence="1">
    <location>
        <begin position="384"/>
        <end position="405"/>
    </location>
</feature>
<gene>
    <name evidence="3" type="ORF">EPH_0076200</name>
</gene>
<feature type="compositionally biased region" description="Polar residues" evidence="1">
    <location>
        <begin position="387"/>
        <end position="399"/>
    </location>
</feature>
<sequence length="881" mass="93434">MCSTSAGDATVQPLVNRPQERPLHLLGGGLSLNPSLIFALAARRLLQRELQQLCQPGEVPEAPTGAASFAAAASDAICTPVTVEGGNGGDGSVAFLRLRAAPRSGAAGGSGGRGGCVLLRAVGASEEAAGAPRRLSALKESGCWKAASGGIGGGQGKTGAHGADLLLGLPPNTLVVDVSLVQAHAAGAVRRLLQQRQQDDEEAVEAEVEEQQQRRRPQEGKHKPPLCGIYFAAPGDTLVAARGGTGGRGNLAFVSNQNRHPLLGETGSPGERRKLLVLHNFTDFVAVGRMQSGKSMLLRALSAAATASAGPSNPGGTTEHANGGGVAATVHLREVHSPEAAALQAGEQQQQQQQGQQQQWLSAAVPEDVWLPTTEPTVCVIPAPTPQRATPHSPATEQWRSADQKQEQKKGLVDMLYQGITLASTAPIVAIDTPGLVSPATPPIAAARGAIGGAETAGSMLLPAGQQQEEPLQGLSAATAVLLVIDGSLPDPAQECLALRQQLLQVSPQLADLPFIVALNKIDLLQEHQRQQQRDKRKVSSLAESVRTRTGIEDVYPVSALRGDGCGDLLRALRKAAGVAELSAEQQHLVLSRLEQQQQHEQQQKQLGPGAYTLAFLAAYAAAAASGRHSLLLCTVHELQQQQQQPGANLMRRPAAAPPLRISSSSSKKHPYPSFPCLEDPYEWIIVELRDEGALRRLLQTRDVLHASPSFASEDSIRGRRCFELKGPLVSLLTEPVKFNSEAAKLRLYRQLTALGIIERTFTDYAANIGDYLVVGPVLLQLLPLLRHCKGGQRVQHSPLWGGDTWSIFKTDGLPSKEGPDAVAASAAALSGLDEGVAERLKFGATSLTPSVRPYTATDPRAARHRRRVRRKIPKAIRLQR</sequence>
<reference evidence="3" key="1">
    <citation type="submission" date="2013-10" db="EMBL/GenBank/DDBJ databases">
        <title>Genomic analysis of the causative agents of coccidiosis in chickens.</title>
        <authorList>
            <person name="Reid A.J."/>
            <person name="Blake D."/>
            <person name="Billington K."/>
            <person name="Browne H."/>
            <person name="Dunn M."/>
            <person name="Hung S."/>
            <person name="Kawahara F."/>
            <person name="Miranda-Saavedra D."/>
            <person name="Mourier T."/>
            <person name="Nagra H."/>
            <person name="Otto T.D."/>
            <person name="Rawlings N."/>
            <person name="Sanchez A."/>
            <person name="Sanders M."/>
            <person name="Subramaniam C."/>
            <person name="Tay Y."/>
            <person name="Dear P."/>
            <person name="Doerig C."/>
            <person name="Gruber A."/>
            <person name="Parkinson J."/>
            <person name="Shirley M."/>
            <person name="Wan K.L."/>
            <person name="Berriman M."/>
            <person name="Tomley F."/>
            <person name="Pain A."/>
        </authorList>
    </citation>
    <scope>NUCLEOTIDE SEQUENCE [LARGE SCALE GENOMIC DNA]</scope>
    <source>
        <strain evidence="3">Houghton</strain>
    </source>
</reference>
<organism evidence="3 4">
    <name type="scientific">Eimeria praecox</name>
    <dbReference type="NCBI Taxonomy" id="51316"/>
    <lineage>
        <taxon>Eukaryota</taxon>
        <taxon>Sar</taxon>
        <taxon>Alveolata</taxon>
        <taxon>Apicomplexa</taxon>
        <taxon>Conoidasida</taxon>
        <taxon>Coccidia</taxon>
        <taxon>Eucoccidiorida</taxon>
        <taxon>Eimeriorina</taxon>
        <taxon>Eimeriidae</taxon>
        <taxon>Eimeria</taxon>
    </lineage>
</organism>
<dbReference type="InterPro" id="IPR006169">
    <property type="entry name" value="GTP1_OBG_dom"/>
</dbReference>
<dbReference type="Gene3D" id="3.40.50.300">
    <property type="entry name" value="P-loop containing nucleotide triphosphate hydrolases"/>
    <property type="match status" value="1"/>
</dbReference>
<dbReference type="PANTHER" id="PTHR11702:SF31">
    <property type="entry name" value="MITOCHONDRIAL RIBOSOME-ASSOCIATED GTPASE 2"/>
    <property type="match status" value="1"/>
</dbReference>
<dbReference type="Gene3D" id="2.70.210.12">
    <property type="entry name" value="GTP1/OBG domain"/>
    <property type="match status" value="1"/>
</dbReference>
<feature type="compositionally biased region" description="Basic and acidic residues" evidence="1">
    <location>
        <begin position="211"/>
        <end position="222"/>
    </location>
</feature>
<feature type="domain" description="Obg" evidence="2">
    <location>
        <begin position="73"/>
        <end position="282"/>
    </location>
</feature>
<evidence type="ECO:0000256" key="1">
    <source>
        <dbReference type="SAM" id="MobiDB-lite"/>
    </source>
</evidence>
<feature type="compositionally biased region" description="Low complexity" evidence="1">
    <location>
        <begin position="652"/>
        <end position="666"/>
    </location>
</feature>
<protein>
    <recommendedName>
        <fullName evidence="2">Obg domain-containing protein</fullName>
    </recommendedName>
</protein>
<dbReference type="OrthoDB" id="347018at2759"/>
<dbReference type="SUPFAM" id="SSF82051">
    <property type="entry name" value="Obg GTP-binding protein N-terminal domain"/>
    <property type="match status" value="1"/>
</dbReference>
<dbReference type="GO" id="GO:0005525">
    <property type="term" value="F:GTP binding"/>
    <property type="evidence" value="ECO:0007669"/>
    <property type="project" value="InterPro"/>
</dbReference>
<proteinExistence type="predicted"/>
<dbReference type="GO" id="GO:0003924">
    <property type="term" value="F:GTPase activity"/>
    <property type="evidence" value="ECO:0007669"/>
    <property type="project" value="InterPro"/>
</dbReference>
<reference evidence="3" key="2">
    <citation type="submission" date="2013-10" db="EMBL/GenBank/DDBJ databases">
        <authorList>
            <person name="Aslett M."/>
        </authorList>
    </citation>
    <scope>NUCLEOTIDE SEQUENCE [LARGE SCALE GENOMIC DNA]</scope>
    <source>
        <strain evidence="3">Houghton</strain>
    </source>
</reference>
<feature type="region of interest" description="Disordered" evidence="1">
    <location>
        <begin position="645"/>
        <end position="669"/>
    </location>
</feature>
<dbReference type="PANTHER" id="PTHR11702">
    <property type="entry name" value="DEVELOPMENTALLY REGULATED GTP-BINDING PROTEIN-RELATED"/>
    <property type="match status" value="1"/>
</dbReference>
<dbReference type="SUPFAM" id="SSF52540">
    <property type="entry name" value="P-loop containing nucleoside triphosphate hydrolases"/>
    <property type="match status" value="1"/>
</dbReference>
<dbReference type="Pfam" id="PF01018">
    <property type="entry name" value="GTP1_OBG"/>
    <property type="match status" value="2"/>
</dbReference>
<dbReference type="GO" id="GO:0042254">
    <property type="term" value="P:ribosome biogenesis"/>
    <property type="evidence" value="ECO:0007669"/>
    <property type="project" value="UniProtKB-UniRule"/>
</dbReference>
<name>U6H4N7_9EIME</name>
<evidence type="ECO:0000313" key="4">
    <source>
        <dbReference type="Proteomes" id="UP000018201"/>
    </source>
</evidence>
<dbReference type="InterPro" id="IPR027417">
    <property type="entry name" value="P-loop_NTPase"/>
</dbReference>
<dbReference type="VEuPathDB" id="ToxoDB:EPH_0076200"/>
<keyword evidence="4" id="KW-1185">Reference proteome</keyword>
<feature type="region of interest" description="Disordered" evidence="1">
    <location>
        <begin position="202"/>
        <end position="226"/>
    </location>
</feature>
<accession>U6H4N7</accession>
<dbReference type="Proteomes" id="UP000018201">
    <property type="component" value="Unassembled WGS sequence"/>
</dbReference>